<dbReference type="EMBL" id="VZOK01000007">
    <property type="protein sequence ID" value="KAB0640010.1"/>
    <property type="molecule type" value="Genomic_DNA"/>
</dbReference>
<dbReference type="GO" id="GO:0043957">
    <property type="term" value="F:acryloyl-CoA reductase (NADPH) activity"/>
    <property type="evidence" value="ECO:0007669"/>
    <property type="project" value="TreeGrafter"/>
</dbReference>
<dbReference type="InterPro" id="IPR051397">
    <property type="entry name" value="Zn-ADH-like_protein"/>
</dbReference>
<dbReference type="InterPro" id="IPR014188">
    <property type="entry name" value="Acrylyl-CoA_reductase_AcuI"/>
</dbReference>
<reference evidence="1 2" key="1">
    <citation type="submission" date="2019-09" db="EMBL/GenBank/DDBJ databases">
        <title>Draft genome sequences of 48 bacterial type strains from the CCUG.</title>
        <authorList>
            <person name="Tunovic T."/>
            <person name="Pineiro-Iglesias B."/>
            <person name="Unosson C."/>
            <person name="Inganas E."/>
            <person name="Ohlen M."/>
            <person name="Cardew S."/>
            <person name="Jensie-Markopoulos S."/>
            <person name="Salva-Serra F."/>
            <person name="Jaen-Luchoro D."/>
            <person name="Karlsson R."/>
            <person name="Svensson-Stadler L."/>
            <person name="Chun J."/>
            <person name="Moore E."/>
        </authorList>
    </citation>
    <scope>NUCLEOTIDE SEQUENCE [LARGE SCALE GENOMIC DNA]</scope>
    <source>
        <strain evidence="1 2">CCUG 65686</strain>
    </source>
</reference>
<dbReference type="InterPro" id="IPR011032">
    <property type="entry name" value="GroES-like_sf"/>
</dbReference>
<dbReference type="SUPFAM" id="SSF50129">
    <property type="entry name" value="GroES-like"/>
    <property type="match status" value="1"/>
</dbReference>
<sequence>MMSASRFKALMLKETDDGVAPSIEWLGVDDLPDGDVVVDVHYSSINYKDAMALANRGIIRTFPAIPGIDLAGVVATSADARFRPGDPVVLTGWGLGERRWGGFTQVERVNADWLVPLPPGLTLRQAMGIGTAGLTSMLCVLALEHHDVRPASGEILVTGASGGVGSLAIVILSQLGYRVVAMTGRPGHDGYLKSLGASRTIGRDDYVTPRKPGRHGMEPELFAGVVDTVGGPVLSTALARLSYGGCVAVCGLVGGIELETTVFPFLLRGVTVAGIDSVRCPTPRRVEAWQRLAQCVPGALLDGMIREVPLEQVVDAAGELAKGQGHGRTVVNLRAAP</sequence>
<evidence type="ECO:0000313" key="2">
    <source>
        <dbReference type="Proteomes" id="UP000473470"/>
    </source>
</evidence>
<dbReference type="NCBIfam" id="TIGR02823">
    <property type="entry name" value="oxido_YhdH"/>
    <property type="match status" value="1"/>
</dbReference>
<gene>
    <name evidence="1" type="ORF">F7R25_06765</name>
</gene>
<dbReference type="AlphaFoldDB" id="A0A6L3N1P9"/>
<dbReference type="InterPro" id="IPR013149">
    <property type="entry name" value="ADH-like_C"/>
</dbReference>
<dbReference type="InterPro" id="IPR036291">
    <property type="entry name" value="NAD(P)-bd_dom_sf"/>
</dbReference>
<dbReference type="Gene3D" id="3.90.180.10">
    <property type="entry name" value="Medium-chain alcohol dehydrogenases, catalytic domain"/>
    <property type="match status" value="1"/>
</dbReference>
<dbReference type="InterPro" id="IPR020843">
    <property type="entry name" value="ER"/>
</dbReference>
<dbReference type="KEGG" id="bstg:WT74_19585"/>
<name>A0A6L3N1P9_9BURK</name>
<dbReference type="PANTHER" id="PTHR43677:SF1">
    <property type="entry name" value="ACRYLYL-COA REDUCTASE ACUI-RELATED"/>
    <property type="match status" value="1"/>
</dbReference>
<proteinExistence type="predicted"/>
<dbReference type="Pfam" id="PF00107">
    <property type="entry name" value="ADH_zinc_N"/>
    <property type="match status" value="1"/>
</dbReference>
<dbReference type="Pfam" id="PF08240">
    <property type="entry name" value="ADH_N"/>
    <property type="match status" value="1"/>
</dbReference>
<evidence type="ECO:0000313" key="1">
    <source>
        <dbReference type="EMBL" id="KAB0640010.1"/>
    </source>
</evidence>
<dbReference type="InterPro" id="IPR013154">
    <property type="entry name" value="ADH-like_N"/>
</dbReference>
<organism evidence="1 2">
    <name type="scientific">Burkholderia stagnalis</name>
    <dbReference type="NCBI Taxonomy" id="1503054"/>
    <lineage>
        <taxon>Bacteria</taxon>
        <taxon>Pseudomonadati</taxon>
        <taxon>Pseudomonadota</taxon>
        <taxon>Betaproteobacteria</taxon>
        <taxon>Burkholderiales</taxon>
        <taxon>Burkholderiaceae</taxon>
        <taxon>Burkholderia</taxon>
        <taxon>Burkholderia cepacia complex</taxon>
    </lineage>
</organism>
<accession>A0A6L3N1P9</accession>
<dbReference type="SUPFAM" id="SSF51735">
    <property type="entry name" value="NAD(P)-binding Rossmann-fold domains"/>
    <property type="match status" value="1"/>
</dbReference>
<dbReference type="SMART" id="SM00829">
    <property type="entry name" value="PKS_ER"/>
    <property type="match status" value="1"/>
</dbReference>
<dbReference type="Gene3D" id="3.40.50.720">
    <property type="entry name" value="NAD(P)-binding Rossmann-like Domain"/>
    <property type="match status" value="1"/>
</dbReference>
<dbReference type="PANTHER" id="PTHR43677">
    <property type="entry name" value="SHORT-CHAIN DEHYDROGENASE/REDUCTASE"/>
    <property type="match status" value="1"/>
</dbReference>
<comment type="caution">
    <text evidence="1">The sequence shown here is derived from an EMBL/GenBank/DDBJ whole genome shotgun (WGS) entry which is preliminary data.</text>
</comment>
<dbReference type="Proteomes" id="UP000473470">
    <property type="component" value="Unassembled WGS sequence"/>
</dbReference>
<protein>
    <submittedName>
        <fullName evidence="1">Oxidoreductase</fullName>
    </submittedName>
</protein>
<dbReference type="CDD" id="cd08288">
    <property type="entry name" value="MDR_yhdh"/>
    <property type="match status" value="1"/>
</dbReference>